<dbReference type="InterPro" id="IPR046965">
    <property type="entry name" value="Cyclin_A/B-like"/>
</dbReference>
<comment type="caution">
    <text evidence="5">The sequence shown here is derived from an EMBL/GenBank/DDBJ whole genome shotgun (WGS) entry which is preliminary data.</text>
</comment>
<evidence type="ECO:0000256" key="1">
    <source>
        <dbReference type="ARBA" id="ARBA00022618"/>
    </source>
</evidence>
<organism evidence="5 6">
    <name type="scientific">Kingdonia uniflora</name>
    <dbReference type="NCBI Taxonomy" id="39325"/>
    <lineage>
        <taxon>Eukaryota</taxon>
        <taxon>Viridiplantae</taxon>
        <taxon>Streptophyta</taxon>
        <taxon>Embryophyta</taxon>
        <taxon>Tracheophyta</taxon>
        <taxon>Spermatophyta</taxon>
        <taxon>Magnoliopsida</taxon>
        <taxon>Ranunculales</taxon>
        <taxon>Circaeasteraceae</taxon>
        <taxon>Kingdonia</taxon>
    </lineage>
</organism>
<dbReference type="InterPro" id="IPR006671">
    <property type="entry name" value="Cyclin_N"/>
</dbReference>
<dbReference type="GO" id="GO:0016538">
    <property type="term" value="F:cyclin-dependent protein serine/threonine kinase regulator activity"/>
    <property type="evidence" value="ECO:0007669"/>
    <property type="project" value="InterPro"/>
</dbReference>
<dbReference type="EMBL" id="JACGCM010001193">
    <property type="protein sequence ID" value="KAF6159466.1"/>
    <property type="molecule type" value="Genomic_DNA"/>
</dbReference>
<evidence type="ECO:0000313" key="5">
    <source>
        <dbReference type="EMBL" id="KAF6159466.1"/>
    </source>
</evidence>
<dbReference type="PROSITE" id="PS00292">
    <property type="entry name" value="CYCLINS"/>
    <property type="match status" value="1"/>
</dbReference>
<keyword evidence="1" id="KW-0132">Cell division</keyword>
<evidence type="ECO:0000256" key="3">
    <source>
        <dbReference type="ARBA" id="ARBA00023306"/>
    </source>
</evidence>
<keyword evidence="2" id="KW-0195">Cyclin</keyword>
<dbReference type="SUPFAM" id="SSF47954">
    <property type="entry name" value="Cyclin-like"/>
    <property type="match status" value="1"/>
</dbReference>
<dbReference type="GO" id="GO:0051301">
    <property type="term" value="P:cell division"/>
    <property type="evidence" value="ECO:0007669"/>
    <property type="project" value="UniProtKB-KW"/>
</dbReference>
<dbReference type="Proteomes" id="UP000541444">
    <property type="component" value="Unassembled WGS sequence"/>
</dbReference>
<dbReference type="AlphaFoldDB" id="A0A7J7MX56"/>
<proteinExistence type="predicted"/>
<dbReference type="Gene3D" id="1.10.472.10">
    <property type="entry name" value="Cyclin-like"/>
    <property type="match status" value="2"/>
</dbReference>
<dbReference type="OrthoDB" id="5590282at2759"/>
<dbReference type="Pfam" id="PF00134">
    <property type="entry name" value="Cyclin_N"/>
    <property type="match status" value="1"/>
</dbReference>
<dbReference type="InterPro" id="IPR036915">
    <property type="entry name" value="Cyclin-like_sf"/>
</dbReference>
<dbReference type="PIRSF" id="PIRSF001771">
    <property type="entry name" value="Cyclin_A_B_D_E"/>
    <property type="match status" value="1"/>
</dbReference>
<keyword evidence="3" id="KW-0131">Cell cycle</keyword>
<evidence type="ECO:0000259" key="4">
    <source>
        <dbReference type="Pfam" id="PF00134"/>
    </source>
</evidence>
<protein>
    <recommendedName>
        <fullName evidence="4">Cyclin N-terminal domain-containing protein</fullName>
    </recommendedName>
</protein>
<dbReference type="PANTHER" id="PTHR10177">
    <property type="entry name" value="CYCLINS"/>
    <property type="match status" value="1"/>
</dbReference>
<dbReference type="FunFam" id="1.10.472.10:FF:000001">
    <property type="entry name" value="G2/mitotic-specific cyclin"/>
    <property type="match status" value="1"/>
</dbReference>
<name>A0A7J7MX56_9MAGN</name>
<dbReference type="GO" id="GO:0044772">
    <property type="term" value="P:mitotic cell cycle phase transition"/>
    <property type="evidence" value="ECO:0007669"/>
    <property type="project" value="InterPro"/>
</dbReference>
<evidence type="ECO:0000313" key="6">
    <source>
        <dbReference type="Proteomes" id="UP000541444"/>
    </source>
</evidence>
<reference evidence="5 6" key="1">
    <citation type="journal article" date="2020" name="IScience">
        <title>Genome Sequencing of the Endangered Kingdonia uniflora (Circaeasteraceae, Ranunculales) Reveals Potential Mechanisms of Evolutionary Specialization.</title>
        <authorList>
            <person name="Sun Y."/>
            <person name="Deng T."/>
            <person name="Zhang A."/>
            <person name="Moore M.J."/>
            <person name="Landis J.B."/>
            <person name="Lin N."/>
            <person name="Zhang H."/>
            <person name="Zhang X."/>
            <person name="Huang J."/>
            <person name="Zhang X."/>
            <person name="Sun H."/>
            <person name="Wang H."/>
        </authorList>
    </citation>
    <scope>NUCLEOTIDE SEQUENCE [LARGE SCALE GENOMIC DNA]</scope>
    <source>
        <strain evidence="5">TB1705</strain>
        <tissue evidence="5">Leaf</tissue>
    </source>
</reference>
<feature type="domain" description="Cyclin N-terminal" evidence="4">
    <location>
        <begin position="205"/>
        <end position="288"/>
    </location>
</feature>
<gene>
    <name evidence="5" type="ORF">GIB67_032237</name>
</gene>
<sequence length="289" mass="32392">MTSGTILPPKSCTKQDAKQVLRGNLKRAALDENNPTCLVTAPLQNKRRVVLRDVTNIVCENSYRSCFNTAKVQTKNCKQVLKRNVKNDSKVAPLALAEGPQAQVNVKTKTSGGQKIGIVEPKEIAVSVKMVEDKSLLQNMRSGISRNVLIDSLLAITISKKALQQMITSMKGSDKSCEDSGSGKDIINIDLDHKDPKKCSLYSLDIYNNLRVSELIRIPSSTFMEALQRDITECMREILVDWLVEVTEEYKLIPETLYLAVYLIDRFLSFNRIERQRLQLVGITCMLIG</sequence>
<accession>A0A7J7MX56</accession>
<keyword evidence="6" id="KW-1185">Reference proteome</keyword>
<dbReference type="InterPro" id="IPR039361">
    <property type="entry name" value="Cyclin"/>
</dbReference>
<evidence type="ECO:0000256" key="2">
    <source>
        <dbReference type="ARBA" id="ARBA00023127"/>
    </source>
</evidence>
<dbReference type="InterPro" id="IPR048258">
    <property type="entry name" value="Cyclins_cyclin-box"/>
</dbReference>